<evidence type="ECO:0000313" key="1">
    <source>
        <dbReference type="EMBL" id="PSL42437.1"/>
    </source>
</evidence>
<dbReference type="AlphaFoldDB" id="A0A2P8H878"/>
<dbReference type="PANTHER" id="PTHR10000">
    <property type="entry name" value="PHOSPHOSERINE PHOSPHATASE"/>
    <property type="match status" value="1"/>
</dbReference>
<comment type="caution">
    <text evidence="1">The sequence shown here is derived from an EMBL/GenBank/DDBJ whole genome shotgun (WGS) entry which is preliminary data.</text>
</comment>
<proteinExistence type="predicted"/>
<reference evidence="1 2" key="1">
    <citation type="submission" date="2018-03" db="EMBL/GenBank/DDBJ databases">
        <title>Genomic Encyclopedia of Type Strains, Phase III (KMG-III): the genomes of soil and plant-associated and newly described type strains.</title>
        <authorList>
            <person name="Whitman W."/>
        </authorList>
    </citation>
    <scope>NUCLEOTIDE SEQUENCE [LARGE SCALE GENOMIC DNA]</scope>
    <source>
        <strain evidence="1 2">CGMCC 1.07653</strain>
    </source>
</reference>
<dbReference type="InterPro" id="IPR000150">
    <property type="entry name" value="Cof"/>
</dbReference>
<keyword evidence="2" id="KW-1185">Reference proteome</keyword>
<dbReference type="Gene3D" id="3.30.1240.10">
    <property type="match status" value="1"/>
</dbReference>
<evidence type="ECO:0008006" key="3">
    <source>
        <dbReference type="Google" id="ProtNLM"/>
    </source>
</evidence>
<name>A0A2P8H878_9BACI</name>
<dbReference type="SUPFAM" id="SSF56784">
    <property type="entry name" value="HAD-like"/>
    <property type="match status" value="1"/>
</dbReference>
<dbReference type="CDD" id="cd07516">
    <property type="entry name" value="HAD_Pase"/>
    <property type="match status" value="1"/>
</dbReference>
<accession>A0A2P8H878</accession>
<dbReference type="SFLD" id="SFLDG01140">
    <property type="entry name" value="C2.B:_Phosphomannomutase_and_P"/>
    <property type="match status" value="1"/>
</dbReference>
<dbReference type="Gene3D" id="3.40.50.1000">
    <property type="entry name" value="HAD superfamily/HAD-like"/>
    <property type="match status" value="1"/>
</dbReference>
<dbReference type="InterPro" id="IPR036412">
    <property type="entry name" value="HAD-like_sf"/>
</dbReference>
<dbReference type="PROSITE" id="PS01229">
    <property type="entry name" value="COF_2"/>
    <property type="match status" value="1"/>
</dbReference>
<dbReference type="Proteomes" id="UP000242310">
    <property type="component" value="Unassembled WGS sequence"/>
</dbReference>
<dbReference type="SFLD" id="SFLDS00003">
    <property type="entry name" value="Haloacid_Dehalogenase"/>
    <property type="match status" value="1"/>
</dbReference>
<dbReference type="GO" id="GO:0005829">
    <property type="term" value="C:cytosol"/>
    <property type="evidence" value="ECO:0007669"/>
    <property type="project" value="TreeGrafter"/>
</dbReference>
<dbReference type="NCBIfam" id="TIGR00099">
    <property type="entry name" value="Cof-subfamily"/>
    <property type="match status" value="1"/>
</dbReference>
<dbReference type="GO" id="GO:0016791">
    <property type="term" value="F:phosphatase activity"/>
    <property type="evidence" value="ECO:0007669"/>
    <property type="project" value="TreeGrafter"/>
</dbReference>
<dbReference type="GO" id="GO:0000287">
    <property type="term" value="F:magnesium ion binding"/>
    <property type="evidence" value="ECO:0007669"/>
    <property type="project" value="TreeGrafter"/>
</dbReference>
<dbReference type="SFLD" id="SFLDG01144">
    <property type="entry name" value="C2.B.4:_PGP_Like"/>
    <property type="match status" value="1"/>
</dbReference>
<dbReference type="InterPro" id="IPR023214">
    <property type="entry name" value="HAD_sf"/>
</dbReference>
<organism evidence="1 2">
    <name type="scientific">Salsuginibacillus halophilus</name>
    <dbReference type="NCBI Taxonomy" id="517424"/>
    <lineage>
        <taxon>Bacteria</taxon>
        <taxon>Bacillati</taxon>
        <taxon>Bacillota</taxon>
        <taxon>Bacilli</taxon>
        <taxon>Bacillales</taxon>
        <taxon>Bacillaceae</taxon>
        <taxon>Salsuginibacillus</taxon>
    </lineage>
</organism>
<dbReference type="RefSeq" id="WP_106589721.1">
    <property type="nucleotide sequence ID" value="NZ_PYAV01000015.1"/>
</dbReference>
<dbReference type="NCBIfam" id="TIGR01484">
    <property type="entry name" value="HAD-SF-IIB"/>
    <property type="match status" value="1"/>
</dbReference>
<evidence type="ECO:0000313" key="2">
    <source>
        <dbReference type="Proteomes" id="UP000242310"/>
    </source>
</evidence>
<dbReference type="Pfam" id="PF08282">
    <property type="entry name" value="Hydrolase_3"/>
    <property type="match status" value="1"/>
</dbReference>
<gene>
    <name evidence="1" type="ORF">B0H94_11541</name>
</gene>
<sequence length="297" mass="32558">MESIAIDMDGTLLSSDNKISQTNAEALKKWQADGRRFIIATGRGLNDAKRLLAEAGVESDGFVCANGGIIGTSNEILHRFTMNQKLAYDVASWLSDNNYYYHMFTEEGIFTTTEAYHIFLKEMEHFAKTYEDPEAVKKSIQNQADMHIKNLGLKEIPNPSTIIESDMTVYKFLVVSLFSDKLETISTVWDEHGGVLITSSGKENIEIMAPEAEKGTGLKRLLPTLNTSIEETVVIGDSYNDLSMFQAAGTSVAMGNANPDVKEAADYVTAHHDEDGVAQAIEAILAGQTPSQETSTT</sequence>
<dbReference type="InterPro" id="IPR006379">
    <property type="entry name" value="HAD-SF_hydro_IIB"/>
</dbReference>
<dbReference type="OrthoDB" id="9806027at2"/>
<dbReference type="EMBL" id="PYAV01000015">
    <property type="protein sequence ID" value="PSL42437.1"/>
    <property type="molecule type" value="Genomic_DNA"/>
</dbReference>
<protein>
    <recommendedName>
        <fullName evidence="3">Cof subfamily protein (Haloacid dehalogenase superfamily)/HAD superfamily hydrolase (TIGR01484 family)</fullName>
    </recommendedName>
</protein>
<dbReference type="PANTHER" id="PTHR10000:SF55">
    <property type="entry name" value="5-AMINO-6-(5-PHOSPHO-D-RIBITYLAMINO)URACIL PHOSPHATASE YCSE"/>
    <property type="match status" value="1"/>
</dbReference>